<dbReference type="PANTHER" id="PTHR21064">
    <property type="entry name" value="AMINOGLYCOSIDE PHOSPHOTRANSFERASE DOMAIN-CONTAINING PROTEIN-RELATED"/>
    <property type="match status" value="1"/>
</dbReference>
<dbReference type="Gene3D" id="3.30.200.20">
    <property type="entry name" value="Phosphorylase Kinase, domain 1"/>
    <property type="match status" value="1"/>
</dbReference>
<dbReference type="PANTHER" id="PTHR21064:SF6">
    <property type="entry name" value="AMINOGLYCOSIDE PHOSPHOTRANSFERASE DOMAIN-CONTAINING PROTEIN"/>
    <property type="match status" value="1"/>
</dbReference>
<organism evidence="4 5">
    <name type="scientific">Desertihabitans brevis</name>
    <dbReference type="NCBI Taxonomy" id="2268447"/>
    <lineage>
        <taxon>Bacteria</taxon>
        <taxon>Bacillati</taxon>
        <taxon>Actinomycetota</taxon>
        <taxon>Actinomycetes</taxon>
        <taxon>Propionibacteriales</taxon>
        <taxon>Propionibacteriaceae</taxon>
        <taxon>Desertihabitans</taxon>
    </lineage>
</organism>
<protein>
    <recommendedName>
        <fullName evidence="3">Aminoglycoside phosphotransferase domain-containing protein</fullName>
    </recommendedName>
</protein>
<evidence type="ECO:0000256" key="2">
    <source>
        <dbReference type="SAM" id="MobiDB-lite"/>
    </source>
</evidence>
<dbReference type="InterPro" id="IPR011009">
    <property type="entry name" value="Kinase-like_dom_sf"/>
</dbReference>
<dbReference type="SUPFAM" id="SSF56112">
    <property type="entry name" value="Protein kinase-like (PK-like)"/>
    <property type="match status" value="1"/>
</dbReference>
<dbReference type="GO" id="GO:0004413">
    <property type="term" value="F:homoserine kinase activity"/>
    <property type="evidence" value="ECO:0007669"/>
    <property type="project" value="TreeGrafter"/>
</dbReference>
<dbReference type="Proteomes" id="UP000252770">
    <property type="component" value="Unassembled WGS sequence"/>
</dbReference>
<feature type="region of interest" description="Disordered" evidence="2">
    <location>
        <begin position="1"/>
        <end position="22"/>
    </location>
</feature>
<dbReference type="AlphaFoldDB" id="A0A367YRY3"/>
<evidence type="ECO:0000259" key="3">
    <source>
        <dbReference type="Pfam" id="PF01636"/>
    </source>
</evidence>
<proteinExistence type="inferred from homology"/>
<evidence type="ECO:0000256" key="1">
    <source>
        <dbReference type="ARBA" id="ARBA00038240"/>
    </source>
</evidence>
<gene>
    <name evidence="4" type="ORF">DT076_15590</name>
</gene>
<feature type="domain" description="Aminoglycoside phosphotransferase" evidence="3">
    <location>
        <begin position="59"/>
        <end position="278"/>
    </location>
</feature>
<dbReference type="Pfam" id="PF01636">
    <property type="entry name" value="APH"/>
    <property type="match status" value="1"/>
</dbReference>
<dbReference type="InterPro" id="IPR002575">
    <property type="entry name" value="Aminoglycoside_PTrfase"/>
</dbReference>
<reference evidence="4 5" key="1">
    <citation type="submission" date="2018-07" db="EMBL/GenBank/DDBJ databases">
        <title>Desertimonas flava gen. nov. sp. nov.</title>
        <authorList>
            <person name="Liu S."/>
        </authorList>
    </citation>
    <scope>NUCLEOTIDE SEQUENCE [LARGE SCALE GENOMIC DNA]</scope>
    <source>
        <strain evidence="4 5">16Sb5-5</strain>
    </source>
</reference>
<evidence type="ECO:0000313" key="4">
    <source>
        <dbReference type="EMBL" id="RCK68643.1"/>
    </source>
</evidence>
<dbReference type="Gene3D" id="3.90.1200.10">
    <property type="match status" value="1"/>
</dbReference>
<dbReference type="InterPro" id="IPR050249">
    <property type="entry name" value="Pseudomonas-type_ThrB"/>
</dbReference>
<comment type="caution">
    <text evidence="4">The sequence shown here is derived from an EMBL/GenBank/DDBJ whole genome shotgun (WGS) entry which is preliminary data.</text>
</comment>
<keyword evidence="5" id="KW-1185">Reference proteome</keyword>
<comment type="similarity">
    <text evidence="1">Belongs to the pseudomonas-type ThrB family.</text>
</comment>
<sequence length="334" mass="37804">MPPGHLPCRPRIRDQRPTGRAAMTPADEITKVEHHLARVIAQRYDIGEPSDVRTLQATRNHTLAVTTELGRYAVRIRGEAWWIGDESELEFELDLLDHLARNGVAVSTAVRQRDGSRIGVLDHGERRTYSLFTWASGRPGARNPSGAHRVGQALAQIHVTADTFTTRHHRYALDEAAMLDRHLPAIEADLAHASPGAAAAIRAHITTIRRRLRNFDPGPGGWGVIHGDVQELNFHRDKQTVRFFDFDLCGFGWRTADIAEYYTRIPPPHRQPFLDGYETVRPLNPSEADMLLTIAQLAWIREGCRQPNLLPMLDDPFIRYTQDDHGNWHMMPPT</sequence>
<dbReference type="GO" id="GO:0009088">
    <property type="term" value="P:threonine biosynthetic process"/>
    <property type="evidence" value="ECO:0007669"/>
    <property type="project" value="TreeGrafter"/>
</dbReference>
<accession>A0A367YRY3</accession>
<name>A0A367YRY3_9ACTN</name>
<dbReference type="EMBL" id="QOUI01000010">
    <property type="protein sequence ID" value="RCK68643.1"/>
    <property type="molecule type" value="Genomic_DNA"/>
</dbReference>
<evidence type="ECO:0000313" key="5">
    <source>
        <dbReference type="Proteomes" id="UP000252770"/>
    </source>
</evidence>